<dbReference type="GO" id="GO:0006355">
    <property type="term" value="P:regulation of DNA-templated transcription"/>
    <property type="evidence" value="ECO:0007669"/>
    <property type="project" value="InterPro"/>
</dbReference>
<accession>A0A1W2D7R1</accession>
<dbReference type="NCBIfam" id="TIGR00229">
    <property type="entry name" value="sensory_box"/>
    <property type="match status" value="1"/>
</dbReference>
<dbReference type="Proteomes" id="UP000192738">
    <property type="component" value="Unassembled WGS sequence"/>
</dbReference>
<dbReference type="PROSITE" id="PS50112">
    <property type="entry name" value="PAS"/>
    <property type="match status" value="1"/>
</dbReference>
<evidence type="ECO:0000313" key="9">
    <source>
        <dbReference type="Proteomes" id="UP000192738"/>
    </source>
</evidence>
<evidence type="ECO:0000256" key="2">
    <source>
        <dbReference type="ARBA" id="ARBA00022840"/>
    </source>
</evidence>
<dbReference type="Pfam" id="PF00989">
    <property type="entry name" value="PAS"/>
    <property type="match status" value="1"/>
</dbReference>
<dbReference type="CDD" id="cd00009">
    <property type="entry name" value="AAA"/>
    <property type="match status" value="1"/>
</dbReference>
<dbReference type="GO" id="GO:0000156">
    <property type="term" value="F:phosphorelay response regulator activity"/>
    <property type="evidence" value="ECO:0007669"/>
    <property type="project" value="InterPro"/>
</dbReference>
<dbReference type="CDD" id="cd00130">
    <property type="entry name" value="PAS"/>
    <property type="match status" value="1"/>
</dbReference>
<feature type="domain" description="PAS" evidence="7">
    <location>
        <begin position="198"/>
        <end position="264"/>
    </location>
</feature>
<dbReference type="InterPro" id="IPR013767">
    <property type="entry name" value="PAS_fold"/>
</dbReference>
<dbReference type="InterPro" id="IPR035965">
    <property type="entry name" value="PAS-like_dom_sf"/>
</dbReference>
<dbReference type="Pfam" id="PF06506">
    <property type="entry name" value="PrpR_N"/>
    <property type="match status" value="1"/>
</dbReference>
<dbReference type="InterPro" id="IPR002197">
    <property type="entry name" value="HTH_Fis"/>
</dbReference>
<feature type="domain" description="Sigma-54 factor interaction" evidence="6">
    <location>
        <begin position="327"/>
        <end position="555"/>
    </location>
</feature>
<dbReference type="InterPro" id="IPR009057">
    <property type="entry name" value="Homeodomain-like_sf"/>
</dbReference>
<dbReference type="SUPFAM" id="SSF46689">
    <property type="entry name" value="Homeodomain-like"/>
    <property type="match status" value="1"/>
</dbReference>
<name>A0A1W2D7R1_9FIRM</name>
<dbReference type="InterPro" id="IPR025662">
    <property type="entry name" value="Sigma_54_int_dom_ATP-bd_1"/>
</dbReference>
<dbReference type="InterPro" id="IPR000014">
    <property type="entry name" value="PAS"/>
</dbReference>
<dbReference type="SMART" id="SM00091">
    <property type="entry name" value="PAS"/>
    <property type="match status" value="1"/>
</dbReference>
<dbReference type="RefSeq" id="WP_084576839.1">
    <property type="nucleotide sequence ID" value="NZ_CP155572.1"/>
</dbReference>
<dbReference type="SUPFAM" id="SSF55785">
    <property type="entry name" value="PYP-like sensor domain (PAS domain)"/>
    <property type="match status" value="1"/>
</dbReference>
<dbReference type="Gene3D" id="3.40.50.300">
    <property type="entry name" value="P-loop containing nucleotide triphosphate hydrolases"/>
    <property type="match status" value="1"/>
</dbReference>
<dbReference type="PROSITE" id="PS50045">
    <property type="entry name" value="SIGMA54_INTERACT_4"/>
    <property type="match status" value="1"/>
</dbReference>
<gene>
    <name evidence="8" type="ORF">SAMN04488500_1144</name>
</gene>
<evidence type="ECO:0000259" key="6">
    <source>
        <dbReference type="PROSITE" id="PS50045"/>
    </source>
</evidence>
<keyword evidence="9" id="KW-1185">Reference proteome</keyword>
<dbReference type="Pfam" id="PF25601">
    <property type="entry name" value="AAA_lid_14"/>
    <property type="match status" value="1"/>
</dbReference>
<dbReference type="AlphaFoldDB" id="A0A1W2D7R1"/>
<dbReference type="OrthoDB" id="9803970at2"/>
<dbReference type="PROSITE" id="PS00675">
    <property type="entry name" value="SIGMA54_INTERACT_1"/>
    <property type="match status" value="1"/>
</dbReference>
<keyword evidence="5" id="KW-0804">Transcription</keyword>
<evidence type="ECO:0000256" key="5">
    <source>
        <dbReference type="ARBA" id="ARBA00023163"/>
    </source>
</evidence>
<dbReference type="EMBL" id="FWXI01000014">
    <property type="protein sequence ID" value="SMC93226.1"/>
    <property type="molecule type" value="Genomic_DNA"/>
</dbReference>
<dbReference type="InterPro" id="IPR025943">
    <property type="entry name" value="Sigma_54_int_dom_ATP-bd_2"/>
</dbReference>
<dbReference type="Gene3D" id="3.40.50.10660">
    <property type="entry name" value="PrpR receptor domain-like"/>
    <property type="match status" value="1"/>
</dbReference>
<dbReference type="PROSITE" id="PS00688">
    <property type="entry name" value="SIGMA54_INTERACT_3"/>
    <property type="match status" value="1"/>
</dbReference>
<dbReference type="SUPFAM" id="SSF52540">
    <property type="entry name" value="P-loop containing nucleoside triphosphate hydrolases"/>
    <property type="match status" value="1"/>
</dbReference>
<dbReference type="PANTHER" id="PTHR32071">
    <property type="entry name" value="TRANSCRIPTIONAL REGULATORY PROTEIN"/>
    <property type="match status" value="1"/>
</dbReference>
<organism evidence="8 9">
    <name type="scientific">Sporomusa malonica</name>
    <dbReference type="NCBI Taxonomy" id="112901"/>
    <lineage>
        <taxon>Bacteria</taxon>
        <taxon>Bacillati</taxon>
        <taxon>Bacillota</taxon>
        <taxon>Negativicutes</taxon>
        <taxon>Selenomonadales</taxon>
        <taxon>Sporomusaceae</taxon>
        <taxon>Sporomusa</taxon>
    </lineage>
</organism>
<dbReference type="SMART" id="SM00382">
    <property type="entry name" value="AAA"/>
    <property type="match status" value="1"/>
</dbReference>
<keyword evidence="1" id="KW-0547">Nucleotide-binding</keyword>
<evidence type="ECO:0000256" key="1">
    <source>
        <dbReference type="ARBA" id="ARBA00022741"/>
    </source>
</evidence>
<dbReference type="PROSITE" id="PS00676">
    <property type="entry name" value="SIGMA54_INTERACT_2"/>
    <property type="match status" value="1"/>
</dbReference>
<dbReference type="GO" id="GO:0043565">
    <property type="term" value="F:sequence-specific DNA binding"/>
    <property type="evidence" value="ECO:0007669"/>
    <property type="project" value="InterPro"/>
</dbReference>
<dbReference type="Gene3D" id="1.10.10.60">
    <property type="entry name" value="Homeodomain-like"/>
    <property type="match status" value="1"/>
</dbReference>
<evidence type="ECO:0000259" key="7">
    <source>
        <dbReference type="PROSITE" id="PS50112"/>
    </source>
</evidence>
<dbReference type="InterPro" id="IPR003593">
    <property type="entry name" value="AAA+_ATPase"/>
</dbReference>
<dbReference type="Gene3D" id="3.40.50.2300">
    <property type="match status" value="1"/>
</dbReference>
<evidence type="ECO:0000313" key="8">
    <source>
        <dbReference type="EMBL" id="SMC93226.1"/>
    </source>
</evidence>
<dbReference type="InterPro" id="IPR027417">
    <property type="entry name" value="P-loop_NTPase"/>
</dbReference>
<dbReference type="STRING" id="112901.SAMN04488500_1144"/>
<dbReference type="InterPro" id="IPR025944">
    <property type="entry name" value="Sigma_54_int_dom_CS"/>
</dbReference>
<evidence type="ECO:0000256" key="4">
    <source>
        <dbReference type="ARBA" id="ARBA00023125"/>
    </source>
</evidence>
<dbReference type="FunFam" id="3.40.50.300:FF:000006">
    <property type="entry name" value="DNA-binding transcriptional regulator NtrC"/>
    <property type="match status" value="1"/>
</dbReference>
<keyword evidence="4" id="KW-0238">DNA-binding</keyword>
<reference evidence="8 9" key="1">
    <citation type="submission" date="2017-04" db="EMBL/GenBank/DDBJ databases">
        <authorList>
            <person name="Afonso C.L."/>
            <person name="Miller P.J."/>
            <person name="Scott M.A."/>
            <person name="Spackman E."/>
            <person name="Goraichik I."/>
            <person name="Dimitrov K.M."/>
            <person name="Suarez D.L."/>
            <person name="Swayne D.E."/>
        </authorList>
    </citation>
    <scope>NUCLEOTIDE SEQUENCE [LARGE SCALE GENOMIC DNA]</scope>
    <source>
        <strain evidence="8 9">DSM 5090</strain>
    </source>
</reference>
<dbReference type="InterPro" id="IPR002078">
    <property type="entry name" value="Sigma_54_int"/>
</dbReference>
<dbReference type="PANTHER" id="PTHR32071:SF57">
    <property type="entry name" value="C4-DICARBOXYLATE TRANSPORT TRANSCRIPTIONAL REGULATORY PROTEIN DCTD"/>
    <property type="match status" value="1"/>
</dbReference>
<dbReference type="Gene3D" id="3.30.450.20">
    <property type="entry name" value="PAS domain"/>
    <property type="match status" value="1"/>
</dbReference>
<keyword evidence="3" id="KW-0805">Transcription regulation</keyword>
<dbReference type="InterPro" id="IPR010524">
    <property type="entry name" value="Sig_transdc_resp-reg_PrpR_N"/>
</dbReference>
<dbReference type="Pfam" id="PF02954">
    <property type="entry name" value="HTH_8"/>
    <property type="match status" value="1"/>
</dbReference>
<sequence>MGNLRDHRKISVALISTYDDMTKTFVMLAEQEGLNPYIASATLEKAAAIAKEISPTTDVIISRGGTAEYIKKVVDIPVVSVPITSFDAIRSIYEVKDRFDELAFFNYRDKMYGIRDIEKMFSIKIHEYIFVSEQDIEDGLRDAKSKGLKIAIGGIIIKNLAAAYGLEGKLIKSGEEAVYLSVREAVHLAQVRLIEQSRAARIKGVLDSIAEGIIVTDEQNQVVMYNPAAEKIFKIPCEQVIGQAVQTVIPNTRMHNVFETGEPEMAVLQKIHGGNIATNRIPLVFDEKIIGVVSTFEDVTAIQRLEQQIRKQMHVKGFVAKNSFEDILTVNSAMQEVKELAALYSTTDSSVLIEGESGTGKELFAQSVHNASRRSAGPFVAVNCAAIPEHLLESELFGYEGGAFTGARKEGKQGLFELAHKGTIFLDEIGEIPQSLQARLLRVLQEKEIMRVGGDKILPVDIRIISATNKDLEKRVSQGEFRDDLYYRLNVFNLKIPPLRERKEDIFLLAKAFLSKTDSRINLDGADRAIKNMLLSYDWPGNIRELQNVMERLALLASRPLGELRWAEMLHKVMLTPAVDDMTITIRVDVGRGLKPAINHVEKTIIGIMMARCEQNQDIVAKKLGIGRTSLWRKGKD</sequence>
<protein>
    <submittedName>
        <fullName evidence="8">PAS domain S-box-containing protein</fullName>
    </submittedName>
</protein>
<evidence type="ECO:0000256" key="3">
    <source>
        <dbReference type="ARBA" id="ARBA00023015"/>
    </source>
</evidence>
<dbReference type="InterPro" id="IPR058031">
    <property type="entry name" value="AAA_lid_NorR"/>
</dbReference>
<keyword evidence="2" id="KW-0067">ATP-binding</keyword>
<dbReference type="GO" id="GO:0005524">
    <property type="term" value="F:ATP binding"/>
    <property type="evidence" value="ECO:0007669"/>
    <property type="project" value="UniProtKB-KW"/>
</dbReference>
<dbReference type="SUPFAM" id="SSF159800">
    <property type="entry name" value="PrpR receptor domain-like"/>
    <property type="match status" value="1"/>
</dbReference>
<dbReference type="Pfam" id="PF00158">
    <property type="entry name" value="Sigma54_activat"/>
    <property type="match status" value="1"/>
</dbReference>
<dbReference type="Gene3D" id="1.10.8.60">
    <property type="match status" value="1"/>
</dbReference>
<proteinExistence type="predicted"/>